<evidence type="ECO:0000256" key="6">
    <source>
        <dbReference type="ARBA" id="ARBA00023087"/>
    </source>
</evidence>
<keyword evidence="8" id="KW-1133">Transmembrane helix</keyword>
<accession>A0A3N4R6Q7</accession>
<proteinExistence type="predicted"/>
<organism evidence="11 12">
    <name type="scientific">Kitasatospora cineracea</name>
    <dbReference type="NCBI Taxonomy" id="88074"/>
    <lineage>
        <taxon>Bacteria</taxon>
        <taxon>Bacillati</taxon>
        <taxon>Actinomycetota</taxon>
        <taxon>Actinomycetes</taxon>
        <taxon>Kitasatosporales</taxon>
        <taxon>Streptomycetaceae</taxon>
        <taxon>Kitasatospora</taxon>
    </lineage>
</organism>
<reference evidence="11 12" key="1">
    <citation type="submission" date="2018-11" db="EMBL/GenBank/DDBJ databases">
        <title>Sequencing the genomes of 1000 actinobacteria strains.</title>
        <authorList>
            <person name="Klenk H.-P."/>
        </authorList>
    </citation>
    <scope>NUCLEOTIDE SEQUENCE [LARGE SCALE GENOMIC DNA]</scope>
    <source>
        <strain evidence="11 12">DSM 44781</strain>
    </source>
</reference>
<feature type="transmembrane region" description="Helical" evidence="8">
    <location>
        <begin position="251"/>
        <end position="267"/>
    </location>
</feature>
<comment type="caution">
    <text evidence="11">The sequence shown here is derived from an EMBL/GenBank/DDBJ whole genome shotgun (WGS) entry which is preliminary data.</text>
</comment>
<evidence type="ECO:0000256" key="8">
    <source>
        <dbReference type="SAM" id="Phobius"/>
    </source>
</evidence>
<evidence type="ECO:0000313" key="12">
    <source>
        <dbReference type="Proteomes" id="UP000266906"/>
    </source>
</evidence>
<keyword evidence="8" id="KW-0812">Transmembrane</keyword>
<sequence>MRQVARKGLLTAMATGSVLASTAGYAHAAADAHGVAANSPGVGSGNAVQVPVELPVNACGNTINVIGLLNPAYGNDCSNVSHTGRSAGSTGSTGSGSHTGTGDRSGSGTAGSGTAGSGAGGTSSNSPGVASGNNVQVPISAPVDACGNSVNVVGLGNPAYGNNCANVSTAHQPPVTPPPVTPPGHDCDCPPEQTGGEHSTPPGPPGTDRTGGPGGDQSVTPAPVAPVVQARAAAPVAEQALASTGVSGLEVIAPAGLALLLGGGVLYRRSRSLARR</sequence>
<feature type="compositionally biased region" description="Gly residues" evidence="7">
    <location>
        <begin position="91"/>
        <end position="121"/>
    </location>
</feature>
<evidence type="ECO:0000259" key="10">
    <source>
        <dbReference type="PROSITE" id="PS51884"/>
    </source>
</evidence>
<evidence type="ECO:0000256" key="7">
    <source>
        <dbReference type="SAM" id="MobiDB-lite"/>
    </source>
</evidence>
<name>A0A3N4R6Q7_9ACTN</name>
<evidence type="ECO:0000256" key="3">
    <source>
        <dbReference type="ARBA" id="ARBA00022525"/>
    </source>
</evidence>
<keyword evidence="3" id="KW-0964">Secreted</keyword>
<dbReference type="AlphaFoldDB" id="A0A3N4R6Q7"/>
<dbReference type="GO" id="GO:0007155">
    <property type="term" value="P:cell adhesion"/>
    <property type="evidence" value="ECO:0007669"/>
    <property type="project" value="UniProtKB-KW"/>
</dbReference>
<evidence type="ECO:0000256" key="5">
    <source>
        <dbReference type="ARBA" id="ARBA00022889"/>
    </source>
</evidence>
<evidence type="ECO:0000256" key="9">
    <source>
        <dbReference type="SAM" id="SignalP"/>
    </source>
</evidence>
<dbReference type="NCBIfam" id="TIGR01167">
    <property type="entry name" value="LPXTG_anchor"/>
    <property type="match status" value="1"/>
</dbReference>
<feature type="region of interest" description="Disordered" evidence="7">
    <location>
        <begin position="83"/>
        <end position="133"/>
    </location>
</feature>
<keyword evidence="8" id="KW-0472">Membrane</keyword>
<comment type="subcellular location">
    <subcellularLocation>
        <location evidence="1">Secreted</location>
        <location evidence="1">Cell wall</location>
    </subcellularLocation>
</comment>
<dbReference type="PROSITE" id="PS51884">
    <property type="entry name" value="CHAPLIN"/>
    <property type="match status" value="2"/>
</dbReference>
<dbReference type="Pfam" id="PF03777">
    <property type="entry name" value="ChpA-C"/>
    <property type="match status" value="2"/>
</dbReference>
<evidence type="ECO:0000256" key="4">
    <source>
        <dbReference type="ARBA" id="ARBA00022729"/>
    </source>
</evidence>
<keyword evidence="4 9" id="KW-0732">Signal</keyword>
<feature type="region of interest" description="Disordered" evidence="7">
    <location>
        <begin position="171"/>
        <end position="221"/>
    </location>
</feature>
<dbReference type="InterPro" id="IPR005528">
    <property type="entry name" value="ChpA-H"/>
</dbReference>
<keyword evidence="6" id="KW-0034">Amyloid</keyword>
<dbReference type="Proteomes" id="UP000266906">
    <property type="component" value="Unassembled WGS sequence"/>
</dbReference>
<feature type="signal peptide" evidence="9">
    <location>
        <begin position="1"/>
        <end position="28"/>
    </location>
</feature>
<dbReference type="EMBL" id="RKQG01000002">
    <property type="protein sequence ID" value="RPE29213.1"/>
    <property type="molecule type" value="Genomic_DNA"/>
</dbReference>
<gene>
    <name evidence="11" type="ORF">EDD38_6368</name>
</gene>
<feature type="domain" description="Chaplin" evidence="10">
    <location>
        <begin position="39"/>
        <end position="79"/>
    </location>
</feature>
<evidence type="ECO:0000256" key="1">
    <source>
        <dbReference type="ARBA" id="ARBA00004191"/>
    </source>
</evidence>
<evidence type="ECO:0000313" key="11">
    <source>
        <dbReference type="EMBL" id="RPE29213.1"/>
    </source>
</evidence>
<keyword evidence="12" id="KW-1185">Reference proteome</keyword>
<keyword evidence="2" id="KW-0134">Cell wall</keyword>
<protein>
    <submittedName>
        <fullName evidence="11">LPXTG-motif cell wall-anchored protein</fullName>
    </submittedName>
</protein>
<evidence type="ECO:0000256" key="2">
    <source>
        <dbReference type="ARBA" id="ARBA00022512"/>
    </source>
</evidence>
<feature type="domain" description="Chaplin" evidence="10">
    <location>
        <begin position="126"/>
        <end position="166"/>
    </location>
</feature>
<keyword evidence="5" id="KW-0130">Cell adhesion</keyword>
<feature type="chain" id="PRO_5018030405" evidence="9">
    <location>
        <begin position="29"/>
        <end position="276"/>
    </location>
</feature>